<dbReference type="Pfam" id="PF12019">
    <property type="entry name" value="GspH"/>
    <property type="match status" value="1"/>
</dbReference>
<proteinExistence type="inferred from homology"/>
<keyword evidence="3" id="KW-1003">Cell membrane</keyword>
<dbReference type="InterPro" id="IPR045584">
    <property type="entry name" value="Pilin-like"/>
</dbReference>
<dbReference type="RefSeq" id="WP_126504021.1">
    <property type="nucleotide sequence ID" value="NZ_RXNV01000001.1"/>
</dbReference>
<evidence type="ECO:0000256" key="7">
    <source>
        <dbReference type="ARBA" id="ARBA00022989"/>
    </source>
</evidence>
<evidence type="ECO:0000313" key="14">
    <source>
        <dbReference type="Proteomes" id="UP000282060"/>
    </source>
</evidence>
<keyword evidence="8 11" id="KW-0472">Membrane</keyword>
<dbReference type="InterPro" id="IPR022346">
    <property type="entry name" value="T2SS_GspH"/>
</dbReference>
<keyword evidence="6 11" id="KW-0812">Transmembrane</keyword>
<comment type="caution">
    <text evidence="13">The sequence shown here is derived from an EMBL/GenBank/DDBJ whole genome shotgun (WGS) entry which is preliminary data.</text>
</comment>
<dbReference type="AlphaFoldDB" id="A0A3S0KUE8"/>
<dbReference type="PROSITE" id="PS00409">
    <property type="entry name" value="PROKAR_NTER_METHYL"/>
    <property type="match status" value="1"/>
</dbReference>
<dbReference type="GO" id="GO:0015628">
    <property type="term" value="P:protein secretion by the type II secretion system"/>
    <property type="evidence" value="ECO:0007669"/>
    <property type="project" value="InterPro"/>
</dbReference>
<sequence>MKTCTGFTLIELMTTLVVAMVLISIAMPSLASLYHAYRADSAIRTIQSTLQLARNSAISYGSRVTACPLLEGDCTQDWTLGITIFIDRGDSNTIDGSDKILLTTDNFHQSDFVTYNRTAVRFQPDGLASGTNGTLRYCPNSVSSKHSKAVIINQAGRVRFSKDSNIRCD</sequence>
<dbReference type="Gene3D" id="3.55.40.10">
    <property type="entry name" value="minor pseudopilin epsh domain"/>
    <property type="match status" value="1"/>
</dbReference>
<evidence type="ECO:0000259" key="12">
    <source>
        <dbReference type="Pfam" id="PF12019"/>
    </source>
</evidence>
<dbReference type="GO" id="GO:0005886">
    <property type="term" value="C:plasma membrane"/>
    <property type="evidence" value="ECO:0007669"/>
    <property type="project" value="UniProtKB-SubCell"/>
</dbReference>
<dbReference type="InterPro" id="IPR012902">
    <property type="entry name" value="N_methyl_site"/>
</dbReference>
<dbReference type="Proteomes" id="UP000282060">
    <property type="component" value="Unassembled WGS sequence"/>
</dbReference>
<evidence type="ECO:0000256" key="5">
    <source>
        <dbReference type="ARBA" id="ARBA00022519"/>
    </source>
</evidence>
<keyword evidence="14" id="KW-1185">Reference proteome</keyword>
<reference evidence="13 14" key="1">
    <citation type="submission" date="2018-12" db="EMBL/GenBank/DDBJ databases">
        <authorList>
            <person name="Yu L."/>
        </authorList>
    </citation>
    <scope>NUCLEOTIDE SEQUENCE [LARGE SCALE GENOMIC DNA]</scope>
    <source>
        <strain evidence="13 14">HAW-EB5</strain>
    </source>
</reference>
<dbReference type="EMBL" id="RXNV01000001">
    <property type="protein sequence ID" value="RTR34619.1"/>
    <property type="molecule type" value="Genomic_DNA"/>
</dbReference>
<keyword evidence="7 11" id="KW-1133">Transmembrane helix</keyword>
<evidence type="ECO:0000256" key="1">
    <source>
        <dbReference type="ARBA" id="ARBA00004377"/>
    </source>
</evidence>
<evidence type="ECO:0000256" key="6">
    <source>
        <dbReference type="ARBA" id="ARBA00022692"/>
    </source>
</evidence>
<organism evidence="13 14">
    <name type="scientific">Shewanella atlantica</name>
    <dbReference type="NCBI Taxonomy" id="271099"/>
    <lineage>
        <taxon>Bacteria</taxon>
        <taxon>Pseudomonadati</taxon>
        <taxon>Pseudomonadota</taxon>
        <taxon>Gammaproteobacteria</taxon>
        <taxon>Alteromonadales</taxon>
        <taxon>Shewanellaceae</taxon>
        <taxon>Shewanella</taxon>
    </lineage>
</organism>
<dbReference type="OrthoDB" id="2313614at2"/>
<evidence type="ECO:0000256" key="4">
    <source>
        <dbReference type="ARBA" id="ARBA00022481"/>
    </source>
</evidence>
<evidence type="ECO:0000256" key="9">
    <source>
        <dbReference type="ARBA" id="ARBA00025772"/>
    </source>
</evidence>
<evidence type="ECO:0000256" key="2">
    <source>
        <dbReference type="ARBA" id="ARBA00021549"/>
    </source>
</evidence>
<gene>
    <name evidence="13" type="ORF">EKG39_02885</name>
</gene>
<dbReference type="Pfam" id="PF07963">
    <property type="entry name" value="N_methyl"/>
    <property type="match status" value="1"/>
</dbReference>
<keyword evidence="4" id="KW-0488">Methylation</keyword>
<evidence type="ECO:0000313" key="13">
    <source>
        <dbReference type="EMBL" id="RTR34619.1"/>
    </source>
</evidence>
<evidence type="ECO:0000256" key="11">
    <source>
        <dbReference type="SAM" id="Phobius"/>
    </source>
</evidence>
<comment type="similarity">
    <text evidence="9">Belongs to the GSP H family.</text>
</comment>
<evidence type="ECO:0000256" key="10">
    <source>
        <dbReference type="ARBA" id="ARBA00030775"/>
    </source>
</evidence>
<dbReference type="SUPFAM" id="SSF54523">
    <property type="entry name" value="Pili subunits"/>
    <property type="match status" value="1"/>
</dbReference>
<evidence type="ECO:0000256" key="3">
    <source>
        <dbReference type="ARBA" id="ARBA00022475"/>
    </source>
</evidence>
<comment type="subcellular location">
    <subcellularLocation>
        <location evidence="1">Cell inner membrane</location>
        <topology evidence="1">Single-pass membrane protein</topology>
    </subcellularLocation>
</comment>
<keyword evidence="5" id="KW-0997">Cell inner membrane</keyword>
<protein>
    <recommendedName>
        <fullName evidence="2">Type II secretion system protein H</fullName>
    </recommendedName>
    <alternativeName>
        <fullName evidence="10">General secretion pathway protein H</fullName>
    </alternativeName>
</protein>
<feature type="domain" description="General secretion pathway GspH" evidence="12">
    <location>
        <begin position="42"/>
        <end position="156"/>
    </location>
</feature>
<accession>A0A3S0KUE8</accession>
<name>A0A3S0KUE8_9GAMM</name>
<evidence type="ECO:0000256" key="8">
    <source>
        <dbReference type="ARBA" id="ARBA00023136"/>
    </source>
</evidence>
<feature type="transmembrane region" description="Helical" evidence="11">
    <location>
        <begin position="12"/>
        <end position="34"/>
    </location>
</feature>
<dbReference type="GO" id="GO:0015627">
    <property type="term" value="C:type II protein secretion system complex"/>
    <property type="evidence" value="ECO:0007669"/>
    <property type="project" value="InterPro"/>
</dbReference>